<dbReference type="Proteomes" id="UP000287239">
    <property type="component" value="Unassembled WGS sequence"/>
</dbReference>
<keyword evidence="3 6" id="KW-0812">Transmembrane</keyword>
<evidence type="ECO:0000313" key="8">
    <source>
        <dbReference type="Proteomes" id="UP000287239"/>
    </source>
</evidence>
<evidence type="ECO:0000256" key="5">
    <source>
        <dbReference type="ARBA" id="ARBA00023136"/>
    </source>
</evidence>
<gene>
    <name evidence="7" type="ORF">CBF35_09225</name>
</gene>
<name>A0A429ZLY5_9ENTE</name>
<evidence type="ECO:0000256" key="6">
    <source>
        <dbReference type="SAM" id="Phobius"/>
    </source>
</evidence>
<evidence type="ECO:0000256" key="3">
    <source>
        <dbReference type="ARBA" id="ARBA00022692"/>
    </source>
</evidence>
<dbReference type="AlphaFoldDB" id="A0A429ZLY5"/>
<evidence type="ECO:0000256" key="1">
    <source>
        <dbReference type="ARBA" id="ARBA00004236"/>
    </source>
</evidence>
<comment type="caution">
    <text evidence="7">The sequence shown here is derived from an EMBL/GenBank/DDBJ whole genome shotgun (WGS) entry which is preliminary data.</text>
</comment>
<proteinExistence type="predicted"/>
<comment type="subcellular location">
    <subcellularLocation>
        <location evidence="1">Cell membrane</location>
    </subcellularLocation>
</comment>
<dbReference type="GeneID" id="98568551"/>
<evidence type="ECO:0000256" key="2">
    <source>
        <dbReference type="ARBA" id="ARBA00022475"/>
    </source>
</evidence>
<dbReference type="InterPro" id="IPR005899">
    <property type="entry name" value="Na_pump_deCOase"/>
</dbReference>
<dbReference type="OrthoDB" id="2157352at2"/>
<dbReference type="EMBL" id="NGJU01000013">
    <property type="protein sequence ID" value="RST94714.1"/>
    <property type="molecule type" value="Genomic_DNA"/>
</dbReference>
<organism evidence="7 8">
    <name type="scientific">Vagococcus salmoninarum</name>
    <dbReference type="NCBI Taxonomy" id="2739"/>
    <lineage>
        <taxon>Bacteria</taxon>
        <taxon>Bacillati</taxon>
        <taxon>Bacillota</taxon>
        <taxon>Bacilli</taxon>
        <taxon>Lactobacillales</taxon>
        <taxon>Enterococcaceae</taxon>
        <taxon>Vagococcus</taxon>
    </lineage>
</organism>
<sequence length="96" mass="10839">MTEISITEAVMISIGCIITVFIVLIGLQIIMTMFKYLKNDEVAETTVKAQPVMAQQQTTLETDQETEEVAMLMALVLANDNQQDKKYEIANIKRLK</sequence>
<evidence type="ECO:0000313" key="7">
    <source>
        <dbReference type="EMBL" id="RST94714.1"/>
    </source>
</evidence>
<evidence type="ECO:0000256" key="4">
    <source>
        <dbReference type="ARBA" id="ARBA00022989"/>
    </source>
</evidence>
<keyword evidence="8" id="KW-1185">Reference proteome</keyword>
<accession>A0A429ZLY5</accession>
<keyword evidence="5 6" id="KW-0472">Membrane</keyword>
<dbReference type="GO" id="GO:0015081">
    <property type="term" value="F:sodium ion transmembrane transporter activity"/>
    <property type="evidence" value="ECO:0007669"/>
    <property type="project" value="InterPro"/>
</dbReference>
<keyword evidence="2" id="KW-1003">Cell membrane</keyword>
<dbReference type="Pfam" id="PF04277">
    <property type="entry name" value="OAD_gamma"/>
    <property type="match status" value="1"/>
</dbReference>
<feature type="transmembrane region" description="Helical" evidence="6">
    <location>
        <begin position="6"/>
        <end position="30"/>
    </location>
</feature>
<keyword evidence="4 6" id="KW-1133">Transmembrane helix</keyword>
<protein>
    <submittedName>
        <fullName evidence="7">Uncharacterized protein</fullName>
    </submittedName>
</protein>
<reference evidence="7 8" key="1">
    <citation type="submission" date="2017-05" db="EMBL/GenBank/DDBJ databases">
        <title>Vagococcus spp. assemblies.</title>
        <authorList>
            <person name="Gulvik C.A."/>
        </authorList>
    </citation>
    <scope>NUCLEOTIDE SEQUENCE [LARGE SCALE GENOMIC DNA]</scope>
    <source>
        <strain evidence="7 8">NCFB 2777</strain>
    </source>
</reference>
<dbReference type="GO" id="GO:0005886">
    <property type="term" value="C:plasma membrane"/>
    <property type="evidence" value="ECO:0007669"/>
    <property type="project" value="UniProtKB-SubCell"/>
</dbReference>
<dbReference type="RefSeq" id="WP_126780369.1">
    <property type="nucleotide sequence ID" value="NZ_CAUQJP010000024.1"/>
</dbReference>
<dbReference type="GO" id="GO:0036376">
    <property type="term" value="P:sodium ion export across plasma membrane"/>
    <property type="evidence" value="ECO:0007669"/>
    <property type="project" value="InterPro"/>
</dbReference>